<comment type="caution">
    <text evidence="1">The sequence shown here is derived from an EMBL/GenBank/DDBJ whole genome shotgun (WGS) entry which is preliminary data.</text>
</comment>
<evidence type="ECO:0008006" key="3">
    <source>
        <dbReference type="Google" id="ProtNLM"/>
    </source>
</evidence>
<evidence type="ECO:0000313" key="1">
    <source>
        <dbReference type="EMBL" id="MDO5972862.1"/>
    </source>
</evidence>
<proteinExistence type="predicted"/>
<keyword evidence="2" id="KW-1185">Reference proteome</keyword>
<name>A0ABT8WIB7_9FLAO</name>
<organism evidence="1 2">
    <name type="scientific">Flavivirga jejuensis</name>
    <dbReference type="NCBI Taxonomy" id="870487"/>
    <lineage>
        <taxon>Bacteria</taxon>
        <taxon>Pseudomonadati</taxon>
        <taxon>Bacteroidota</taxon>
        <taxon>Flavobacteriia</taxon>
        <taxon>Flavobacteriales</taxon>
        <taxon>Flavobacteriaceae</taxon>
        <taxon>Flavivirga</taxon>
    </lineage>
</organism>
<evidence type="ECO:0000313" key="2">
    <source>
        <dbReference type="Proteomes" id="UP001176806"/>
    </source>
</evidence>
<dbReference type="Proteomes" id="UP001176806">
    <property type="component" value="Unassembled WGS sequence"/>
</dbReference>
<gene>
    <name evidence="1" type="ORF">Q4Q40_01590</name>
</gene>
<reference evidence="1" key="1">
    <citation type="submission" date="2023-07" db="EMBL/GenBank/DDBJ databases">
        <title>Two novel species in the genus Flavivirga.</title>
        <authorList>
            <person name="Kwon K."/>
        </authorList>
    </citation>
    <scope>NUCLEOTIDE SEQUENCE</scope>
    <source>
        <strain evidence="1">KACC 14158</strain>
    </source>
</reference>
<dbReference type="RefSeq" id="WP_303299920.1">
    <property type="nucleotide sequence ID" value="NZ_BAABDA010000042.1"/>
</dbReference>
<sequence>MRITLFSLLILLISCNGKPTKGSCDFEFFEKTSGIKFPNNVGIINCGDSLEGDVWVHLQFTKEDASDFISKMDFHSYSSAAEYIEEDTDKILPFFPDNDSIETFEQNMSEKYVEIPKTDLTFIANISKEEQYLTYILNVESGMFWGHIAYPDWSGDF</sequence>
<accession>A0ABT8WIB7</accession>
<protein>
    <recommendedName>
        <fullName evidence="3">Lipoprotein</fullName>
    </recommendedName>
</protein>
<dbReference type="PROSITE" id="PS51257">
    <property type="entry name" value="PROKAR_LIPOPROTEIN"/>
    <property type="match status" value="1"/>
</dbReference>
<dbReference type="EMBL" id="JAUOEL010000001">
    <property type="protein sequence ID" value="MDO5972862.1"/>
    <property type="molecule type" value="Genomic_DNA"/>
</dbReference>